<dbReference type="RefSeq" id="WP_057747645.1">
    <property type="nucleotide sequence ID" value="NZ_LJYG01000062.1"/>
</dbReference>
<comment type="caution">
    <text evidence="1">The sequence shown here is derived from an EMBL/GenBank/DDBJ whole genome shotgun (WGS) entry which is preliminary data.</text>
</comment>
<dbReference type="AlphaFoldDB" id="A0A0R3DYW5"/>
<dbReference type="Proteomes" id="UP000051936">
    <property type="component" value="Unassembled WGS sequence"/>
</dbReference>
<name>A0A0R3DYW5_9BRAD</name>
<sequence length="83" mass="9297">MKLLVEYLERAVQLERLAASERDAKFKEQLCAQAQAYRKLAAKRAKDYGLPDPSPSEAARAASEIKPGTLDAPIPIHRHLRID</sequence>
<accession>A0A0R3DYW5</accession>
<dbReference type="EMBL" id="LJYG01000062">
    <property type="protein sequence ID" value="KRQ12652.1"/>
    <property type="molecule type" value="Genomic_DNA"/>
</dbReference>
<evidence type="ECO:0000313" key="1">
    <source>
        <dbReference type="EMBL" id="KRQ12652.1"/>
    </source>
</evidence>
<evidence type="ECO:0008006" key="3">
    <source>
        <dbReference type="Google" id="ProtNLM"/>
    </source>
</evidence>
<organism evidence="1 2">
    <name type="scientific">Bradyrhizobium manausense</name>
    <dbReference type="NCBI Taxonomy" id="989370"/>
    <lineage>
        <taxon>Bacteria</taxon>
        <taxon>Pseudomonadati</taxon>
        <taxon>Pseudomonadota</taxon>
        <taxon>Alphaproteobacteria</taxon>
        <taxon>Hyphomicrobiales</taxon>
        <taxon>Nitrobacteraceae</taxon>
        <taxon>Bradyrhizobium</taxon>
    </lineage>
</organism>
<evidence type="ECO:0000313" key="2">
    <source>
        <dbReference type="Proteomes" id="UP000051936"/>
    </source>
</evidence>
<gene>
    <name evidence="1" type="ORF">AOQ71_16025</name>
</gene>
<protein>
    <recommendedName>
        <fullName evidence="3">Transposase</fullName>
    </recommendedName>
</protein>
<keyword evidence="2" id="KW-1185">Reference proteome</keyword>
<proteinExistence type="predicted"/>
<reference evidence="1 2" key="1">
    <citation type="submission" date="2015-09" db="EMBL/GenBank/DDBJ databases">
        <title>Draft Genome Sequence of Bradyrhizobium manausense Strain BR 3351T, a Novel Symbiotic Nitrogen-Fixing Alphaproteobacterium Isolated from Brazilian Amazon Rain Forest.</title>
        <authorList>
            <person name="De Araujo J.L."/>
            <person name="Zilli J.E."/>
        </authorList>
    </citation>
    <scope>NUCLEOTIDE SEQUENCE [LARGE SCALE GENOMIC DNA]</scope>
    <source>
        <strain evidence="1 2">BR3351</strain>
    </source>
</reference>
<dbReference type="OrthoDB" id="8252037at2"/>